<evidence type="ECO:0000313" key="2">
    <source>
        <dbReference type="EMBL" id="HIR59702.1"/>
    </source>
</evidence>
<sequence>MKEIEILVEVYSPISKVINVLDKFEYLGIKEVVDTYYYDPLRKNLKPNSNNQINECLRLRKTDNNNFITYKTDEFDKNGRWLYSNEYETKIDDLSIAMNILEKIGLKELITIHNKKRTYKYKEYEIVLETVKDLGYFIEVEFCTDKDIDIKKKKEEIQNFIDSLCLDVSKELNIGKPEMMLNKLNIKVN</sequence>
<dbReference type="InterPro" id="IPR008173">
    <property type="entry name" value="Adenylyl_cyclase_CyaB"/>
</dbReference>
<evidence type="ECO:0000259" key="1">
    <source>
        <dbReference type="PROSITE" id="PS51707"/>
    </source>
</evidence>
<name>A0A9D1DVE7_9FIRM</name>
<evidence type="ECO:0000313" key="3">
    <source>
        <dbReference type="Proteomes" id="UP000824232"/>
    </source>
</evidence>
<accession>A0A9D1DVE7</accession>
<dbReference type="PROSITE" id="PS51707">
    <property type="entry name" value="CYTH"/>
    <property type="match status" value="1"/>
</dbReference>
<dbReference type="SUPFAM" id="SSF55154">
    <property type="entry name" value="CYTH-like phosphatases"/>
    <property type="match status" value="1"/>
</dbReference>
<comment type="caution">
    <text evidence="2">The sequence shown here is derived from an EMBL/GenBank/DDBJ whole genome shotgun (WGS) entry which is preliminary data.</text>
</comment>
<dbReference type="NCBIfam" id="TIGR00318">
    <property type="entry name" value="cyaB"/>
    <property type="match status" value="1"/>
</dbReference>
<dbReference type="Proteomes" id="UP000824232">
    <property type="component" value="Unassembled WGS sequence"/>
</dbReference>
<dbReference type="EMBL" id="DVHC01000062">
    <property type="protein sequence ID" value="HIR59702.1"/>
    <property type="molecule type" value="Genomic_DNA"/>
</dbReference>
<dbReference type="InterPro" id="IPR033469">
    <property type="entry name" value="CYTH-like_dom_sf"/>
</dbReference>
<organism evidence="2 3">
    <name type="scientific">Candidatus Onthousia excrementipullorum</name>
    <dbReference type="NCBI Taxonomy" id="2840884"/>
    <lineage>
        <taxon>Bacteria</taxon>
        <taxon>Bacillati</taxon>
        <taxon>Bacillota</taxon>
        <taxon>Bacilli</taxon>
        <taxon>Candidatus Onthousia</taxon>
    </lineage>
</organism>
<dbReference type="PANTHER" id="PTHR21028:SF2">
    <property type="entry name" value="CYTH DOMAIN-CONTAINING PROTEIN"/>
    <property type="match status" value="1"/>
</dbReference>
<protein>
    <submittedName>
        <fullName evidence="2">Class IV adenylate cyclase</fullName>
    </submittedName>
</protein>
<dbReference type="InterPro" id="IPR023577">
    <property type="entry name" value="CYTH_domain"/>
</dbReference>
<dbReference type="PANTHER" id="PTHR21028">
    <property type="entry name" value="SI:CH211-156B7.4"/>
    <property type="match status" value="1"/>
</dbReference>
<dbReference type="Gene3D" id="2.40.320.10">
    <property type="entry name" value="Hypothetical Protein Pfu-838710-001"/>
    <property type="match status" value="1"/>
</dbReference>
<reference evidence="2" key="2">
    <citation type="journal article" date="2021" name="PeerJ">
        <title>Extensive microbial diversity within the chicken gut microbiome revealed by metagenomics and culture.</title>
        <authorList>
            <person name="Gilroy R."/>
            <person name="Ravi A."/>
            <person name="Getino M."/>
            <person name="Pursley I."/>
            <person name="Horton D.L."/>
            <person name="Alikhan N.F."/>
            <person name="Baker D."/>
            <person name="Gharbi K."/>
            <person name="Hall N."/>
            <person name="Watson M."/>
            <person name="Adriaenssens E.M."/>
            <person name="Foster-Nyarko E."/>
            <person name="Jarju S."/>
            <person name="Secka A."/>
            <person name="Antonio M."/>
            <person name="Oren A."/>
            <person name="Chaudhuri R.R."/>
            <person name="La Ragione R."/>
            <person name="Hildebrand F."/>
            <person name="Pallen M.J."/>
        </authorList>
    </citation>
    <scope>NUCLEOTIDE SEQUENCE</scope>
    <source>
        <strain evidence="2">CHK184-20233</strain>
    </source>
</reference>
<dbReference type="AlphaFoldDB" id="A0A9D1DVE7"/>
<reference evidence="2" key="1">
    <citation type="submission" date="2020-10" db="EMBL/GenBank/DDBJ databases">
        <authorList>
            <person name="Gilroy R."/>
        </authorList>
    </citation>
    <scope>NUCLEOTIDE SEQUENCE</scope>
    <source>
        <strain evidence="2">CHK184-20233</strain>
    </source>
</reference>
<gene>
    <name evidence="2" type="primary">cyaB</name>
    <name evidence="2" type="ORF">IAB38_06590</name>
</gene>
<proteinExistence type="predicted"/>
<dbReference type="Pfam" id="PF01928">
    <property type="entry name" value="CYTH"/>
    <property type="match status" value="1"/>
</dbReference>
<feature type="domain" description="CYTH" evidence="1">
    <location>
        <begin position="1"/>
        <end position="186"/>
    </location>
</feature>